<evidence type="ECO:0000256" key="2">
    <source>
        <dbReference type="ARBA" id="ARBA00008857"/>
    </source>
</evidence>
<dbReference type="STRING" id="1120996.SAMN02746066_03239"/>
<keyword evidence="10" id="KW-1185">Reference proteome</keyword>
<accession>A0A1M7LG07</accession>
<comment type="function">
    <text evidence="1">Site-specific tyrosine recombinase, which acts by catalyzing the cutting and rejoining of the recombining DNA molecules.</text>
</comment>
<dbReference type="GO" id="GO:0015074">
    <property type="term" value="P:DNA integration"/>
    <property type="evidence" value="ECO:0007669"/>
    <property type="project" value="UniProtKB-KW"/>
</dbReference>
<name>A0A1M7LG07_9FIRM</name>
<feature type="domain" description="Core-binding (CB)" evidence="8">
    <location>
        <begin position="63"/>
        <end position="146"/>
    </location>
</feature>
<organism evidence="9 10">
    <name type="scientific">Anaerosporobacter mobilis DSM 15930</name>
    <dbReference type="NCBI Taxonomy" id="1120996"/>
    <lineage>
        <taxon>Bacteria</taxon>
        <taxon>Bacillati</taxon>
        <taxon>Bacillota</taxon>
        <taxon>Clostridia</taxon>
        <taxon>Lachnospirales</taxon>
        <taxon>Lachnospiraceae</taxon>
        <taxon>Anaerosporobacter</taxon>
    </lineage>
</organism>
<evidence type="ECO:0000259" key="8">
    <source>
        <dbReference type="PROSITE" id="PS51900"/>
    </source>
</evidence>
<dbReference type="InterPro" id="IPR004107">
    <property type="entry name" value="Integrase_SAM-like_N"/>
</dbReference>
<dbReference type="SUPFAM" id="SSF56349">
    <property type="entry name" value="DNA breaking-rejoining enzymes"/>
    <property type="match status" value="1"/>
</dbReference>
<dbReference type="PANTHER" id="PTHR30349:SF64">
    <property type="entry name" value="PROPHAGE INTEGRASE INTD-RELATED"/>
    <property type="match status" value="1"/>
</dbReference>
<feature type="domain" description="Tyr recombinase" evidence="7">
    <location>
        <begin position="176"/>
        <end position="393"/>
    </location>
</feature>
<keyword evidence="4 6" id="KW-0238">DNA-binding</keyword>
<dbReference type="PANTHER" id="PTHR30349">
    <property type="entry name" value="PHAGE INTEGRASE-RELATED"/>
    <property type="match status" value="1"/>
</dbReference>
<dbReference type="AlphaFoldDB" id="A0A1M7LG07"/>
<dbReference type="RefSeq" id="WP_073289442.1">
    <property type="nucleotide sequence ID" value="NZ_FRCP01000016.1"/>
</dbReference>
<dbReference type="CDD" id="cd01189">
    <property type="entry name" value="INT_ICEBs1_C_like"/>
    <property type="match status" value="1"/>
</dbReference>
<comment type="similarity">
    <text evidence="2">Belongs to the 'phage' integrase family.</text>
</comment>
<dbReference type="InterPro" id="IPR011010">
    <property type="entry name" value="DNA_brk_join_enz"/>
</dbReference>
<dbReference type="Gene3D" id="1.10.443.10">
    <property type="entry name" value="Intergrase catalytic core"/>
    <property type="match status" value="1"/>
</dbReference>
<dbReference type="Proteomes" id="UP000184038">
    <property type="component" value="Unassembled WGS sequence"/>
</dbReference>
<evidence type="ECO:0000313" key="9">
    <source>
        <dbReference type="EMBL" id="SHM76919.1"/>
    </source>
</evidence>
<gene>
    <name evidence="9" type="ORF">SAMN02746066_03239</name>
</gene>
<protein>
    <submittedName>
        <fullName evidence="9">Site-specific recombinase XerD</fullName>
    </submittedName>
</protein>
<evidence type="ECO:0000256" key="5">
    <source>
        <dbReference type="ARBA" id="ARBA00023172"/>
    </source>
</evidence>
<dbReference type="Pfam" id="PF14657">
    <property type="entry name" value="Arm-DNA-bind_4"/>
    <property type="match status" value="1"/>
</dbReference>
<dbReference type="PROSITE" id="PS51898">
    <property type="entry name" value="TYR_RECOMBINASE"/>
    <property type="match status" value="1"/>
</dbReference>
<evidence type="ECO:0000259" key="7">
    <source>
        <dbReference type="PROSITE" id="PS51898"/>
    </source>
</evidence>
<dbReference type="InterPro" id="IPR044068">
    <property type="entry name" value="CB"/>
</dbReference>
<keyword evidence="5" id="KW-0233">DNA recombination</keyword>
<dbReference type="Pfam" id="PF14659">
    <property type="entry name" value="Phage_int_SAM_3"/>
    <property type="match status" value="1"/>
</dbReference>
<proteinExistence type="inferred from homology"/>
<dbReference type="InterPro" id="IPR028259">
    <property type="entry name" value="AP2-like_int_N"/>
</dbReference>
<dbReference type="InterPro" id="IPR013762">
    <property type="entry name" value="Integrase-like_cat_sf"/>
</dbReference>
<reference evidence="9 10" key="1">
    <citation type="submission" date="2016-11" db="EMBL/GenBank/DDBJ databases">
        <authorList>
            <person name="Jaros S."/>
            <person name="Januszkiewicz K."/>
            <person name="Wedrychowicz H."/>
        </authorList>
    </citation>
    <scope>NUCLEOTIDE SEQUENCE [LARGE SCALE GENOMIC DNA]</scope>
    <source>
        <strain evidence="9 10">DSM 15930</strain>
    </source>
</reference>
<dbReference type="OrthoDB" id="111144at2"/>
<evidence type="ECO:0000313" key="10">
    <source>
        <dbReference type="Proteomes" id="UP000184038"/>
    </source>
</evidence>
<dbReference type="EMBL" id="FRCP01000016">
    <property type="protein sequence ID" value="SHM76919.1"/>
    <property type="molecule type" value="Genomic_DNA"/>
</dbReference>
<evidence type="ECO:0000256" key="3">
    <source>
        <dbReference type="ARBA" id="ARBA00022908"/>
    </source>
</evidence>
<evidence type="ECO:0000256" key="6">
    <source>
        <dbReference type="PROSITE-ProRule" id="PRU01248"/>
    </source>
</evidence>
<dbReference type="Gene3D" id="1.10.150.130">
    <property type="match status" value="1"/>
</dbReference>
<evidence type="ECO:0000256" key="4">
    <source>
        <dbReference type="ARBA" id="ARBA00023125"/>
    </source>
</evidence>
<dbReference type="InterPro" id="IPR050090">
    <property type="entry name" value="Tyrosine_recombinase_XerCD"/>
</dbReference>
<sequence length="399" mass="46477">MADINCRKRGAKWEYYFEGAKVDGKRKRISKGGFDTKKTALEAGVKALNEYNNSGLHFVPSELSYSDYLDYWLENYCKVNLKTTTYEGYVKKIRLYIRPALGKYKLRSLTAATLQEFINLKFNEGFSRNTLSALKGILSGSIGYAVEPLRFIQANPMLYVKLPLKRATPSTATRTKKRRSFTKEELDIIFNRFPEGHTCHIPLQLAYRCGMRLGEAFAITWDDVDFDNATIVINKQVQNNNKIWGFTPPKYDSYRKIKIDKTLLALLQKTKLRQSKAKDLYEEHYTHYYENSNRELITDKIDDTCTEIELVNRRDDGTYIQPRVMQHCSRVIHYDLNIIDFDYHSLRHTHVTKLVEAGANPKDIQFRLGHKDIKVTLEIYAELTEKMQIQSLDIIENIF</sequence>
<dbReference type="PROSITE" id="PS51900">
    <property type="entry name" value="CB"/>
    <property type="match status" value="1"/>
</dbReference>
<dbReference type="InterPro" id="IPR010998">
    <property type="entry name" value="Integrase_recombinase_N"/>
</dbReference>
<dbReference type="InterPro" id="IPR002104">
    <property type="entry name" value="Integrase_catalytic"/>
</dbReference>
<keyword evidence="3" id="KW-0229">DNA integration</keyword>
<dbReference type="Pfam" id="PF00589">
    <property type="entry name" value="Phage_integrase"/>
    <property type="match status" value="1"/>
</dbReference>
<dbReference type="GO" id="GO:0006310">
    <property type="term" value="P:DNA recombination"/>
    <property type="evidence" value="ECO:0007669"/>
    <property type="project" value="UniProtKB-KW"/>
</dbReference>
<evidence type="ECO:0000256" key="1">
    <source>
        <dbReference type="ARBA" id="ARBA00003283"/>
    </source>
</evidence>
<dbReference type="GO" id="GO:0003677">
    <property type="term" value="F:DNA binding"/>
    <property type="evidence" value="ECO:0007669"/>
    <property type="project" value="UniProtKB-UniRule"/>
</dbReference>